<dbReference type="RefSeq" id="XP_002109993.1">
    <property type="nucleotide sequence ID" value="XM_002109957.1"/>
</dbReference>
<dbReference type="InterPro" id="IPR029026">
    <property type="entry name" value="tRNA_m1G_MTases_N"/>
</dbReference>
<dbReference type="FunFam" id="2.40.50.140:FF:000170">
    <property type="entry name" value="SPOUT domain containing methyltransferase 1"/>
    <property type="match status" value="1"/>
</dbReference>
<dbReference type="GO" id="GO:0008168">
    <property type="term" value="F:methyltransferase activity"/>
    <property type="evidence" value="ECO:0007669"/>
    <property type="project" value="UniProtKB-KW"/>
</dbReference>
<dbReference type="SUPFAM" id="SSF50249">
    <property type="entry name" value="Nucleic acid-binding proteins"/>
    <property type="match status" value="1"/>
</dbReference>
<reference evidence="14 15" key="1">
    <citation type="journal article" date="2008" name="Nature">
        <title>The Trichoplax genome and the nature of placozoans.</title>
        <authorList>
            <person name="Srivastava M."/>
            <person name="Begovic E."/>
            <person name="Chapman J."/>
            <person name="Putnam N.H."/>
            <person name="Hellsten U."/>
            <person name="Kawashima T."/>
            <person name="Kuo A."/>
            <person name="Mitros T."/>
            <person name="Salamov A."/>
            <person name="Carpenter M.L."/>
            <person name="Signorovitch A.Y."/>
            <person name="Moreno M.A."/>
            <person name="Kamm K."/>
            <person name="Grimwood J."/>
            <person name="Schmutz J."/>
            <person name="Shapiro H."/>
            <person name="Grigoriev I.V."/>
            <person name="Buss L.W."/>
            <person name="Schierwater B."/>
            <person name="Dellaporta S.L."/>
            <person name="Rokhsar D.S."/>
        </authorList>
    </citation>
    <scope>NUCLEOTIDE SEQUENCE [LARGE SCALE GENOMIC DNA]</scope>
    <source>
        <strain evidence="14 15">Grell-BS-1999</strain>
    </source>
</reference>
<evidence type="ECO:0000256" key="10">
    <source>
        <dbReference type="ARBA" id="ARBA00093228"/>
    </source>
</evidence>
<keyword evidence="4" id="KW-0489">Methyltransferase</keyword>
<dbReference type="InParanoid" id="B3RPB5"/>
<evidence type="ECO:0000256" key="8">
    <source>
        <dbReference type="ARBA" id="ARBA00078957"/>
    </source>
</evidence>
<dbReference type="PhylomeDB" id="B3RPB5"/>
<dbReference type="PANTHER" id="PTHR12150">
    <property type="entry name" value="CLASS IV SAM-BINDING METHYLTRANSFERASE-RELATED"/>
    <property type="match status" value="1"/>
</dbReference>
<dbReference type="eggNOG" id="KOG3925">
    <property type="taxonomic scope" value="Eukaryota"/>
</dbReference>
<dbReference type="GO" id="GO:0032259">
    <property type="term" value="P:methylation"/>
    <property type="evidence" value="ECO:0007669"/>
    <property type="project" value="UniProtKB-KW"/>
</dbReference>
<dbReference type="InterPro" id="IPR029028">
    <property type="entry name" value="Alpha/beta_knot_MTases"/>
</dbReference>
<dbReference type="GO" id="GO:0005737">
    <property type="term" value="C:cytoplasm"/>
    <property type="evidence" value="ECO:0007669"/>
    <property type="project" value="UniProtKB-SubCell"/>
</dbReference>
<dbReference type="CDD" id="cd18086">
    <property type="entry name" value="HsC9orf114-like"/>
    <property type="match status" value="1"/>
</dbReference>
<feature type="region of interest" description="Disordered" evidence="13">
    <location>
        <begin position="1"/>
        <end position="28"/>
    </location>
</feature>
<evidence type="ECO:0000256" key="9">
    <source>
        <dbReference type="ARBA" id="ARBA00079311"/>
    </source>
</evidence>
<keyword evidence="3" id="KW-0963">Cytoplasm</keyword>
<dbReference type="Proteomes" id="UP000009022">
    <property type="component" value="Unassembled WGS sequence"/>
</dbReference>
<organism evidence="14 15">
    <name type="scientific">Trichoplax adhaerens</name>
    <name type="common">Trichoplax reptans</name>
    <dbReference type="NCBI Taxonomy" id="10228"/>
    <lineage>
        <taxon>Eukaryota</taxon>
        <taxon>Metazoa</taxon>
        <taxon>Placozoa</taxon>
        <taxon>Uniplacotomia</taxon>
        <taxon>Trichoplacea</taxon>
        <taxon>Trichoplacidae</taxon>
        <taxon>Trichoplax</taxon>
    </lineage>
</organism>
<dbReference type="PANTHER" id="PTHR12150:SF13">
    <property type="entry name" value="METHYLTRANSFERASE C9ORF114-RELATED"/>
    <property type="match status" value="1"/>
</dbReference>
<dbReference type="GeneID" id="6750657"/>
<dbReference type="Gene3D" id="2.40.50.140">
    <property type="entry name" value="Nucleic acid-binding proteins"/>
    <property type="match status" value="1"/>
</dbReference>
<dbReference type="Pfam" id="PF02598">
    <property type="entry name" value="Methyltrn_RNA_3"/>
    <property type="match status" value="1"/>
</dbReference>
<comment type="subcellular location">
    <subcellularLocation>
        <location evidence="1">Cytoplasm</location>
    </subcellularLocation>
</comment>
<gene>
    <name evidence="14" type="ORF">TRIADDRAFT_53475</name>
</gene>
<evidence type="ECO:0000256" key="5">
    <source>
        <dbReference type="ARBA" id="ARBA00022679"/>
    </source>
</evidence>
<dbReference type="OrthoDB" id="361029at2759"/>
<sequence>MGQSGKLSKDKAAKQKKAKHKKKKDKTITKEAAQLHVQAAGDQKAPNINNNIQAADNNIASENKGRPYTVSVAVPGSILNNAQSPELRTYLAGQIARALVIFEVDEVVIFDESGKTVNEDVGEFTGVTRKDYDPNKVLANILQYLECPQYLRKFFFPKHPDLRYAGLLNPLNSTHHMLIDEDVPYREGVTLDRPVGKKGSLVNCGMRKEVRIDRQLQSGLRVTVKLDSEQSSDSKTYKGTVVSADAPRMDAGIYWGYRVRVARSLGAAITECPYEGGYDLSIGTSDGGDSMEELNLSSFKHILIAFGGLSGLEAALESDESLRLSDIRLLFDYYLNTCPGQGSRIIRTEEAMLISLATIRPKVFAAAKSKLNK</sequence>
<dbReference type="InterPro" id="IPR012340">
    <property type="entry name" value="NA-bd_OB-fold"/>
</dbReference>
<evidence type="ECO:0000256" key="3">
    <source>
        <dbReference type="ARBA" id="ARBA00022490"/>
    </source>
</evidence>
<dbReference type="STRING" id="10228.B3RPB5"/>
<dbReference type="HOGENOM" id="CLU_017233_4_0_1"/>
<evidence type="ECO:0000256" key="11">
    <source>
        <dbReference type="ARBA" id="ARBA00093377"/>
    </source>
</evidence>
<dbReference type="CTD" id="6750657"/>
<feature type="compositionally biased region" description="Basic residues" evidence="13">
    <location>
        <begin position="14"/>
        <end position="25"/>
    </location>
</feature>
<dbReference type="FunCoup" id="B3RPB5">
    <property type="interactions" value="1667"/>
</dbReference>
<keyword evidence="15" id="KW-1185">Reference proteome</keyword>
<evidence type="ECO:0000256" key="13">
    <source>
        <dbReference type="SAM" id="MobiDB-lite"/>
    </source>
</evidence>
<comment type="function">
    <text evidence="11">S-adenosyl-L-methionine-dependent methyltransferase that specifically methylates the N3 position of a uridine in 28S rRNA. Required for association of the centrosomes with the poles of the bipolar mitotic spindle during metaphase. Also involved in chromosome alignment. May promote centrosome maturation probably by recruiting A-kinase anchor protein AKAP9 to centrosomes in early mitosis. Binds specifically to miRNA MIR145 hairpin, regulates MIR145 expression at a postranscriptional level.</text>
</comment>
<evidence type="ECO:0000256" key="2">
    <source>
        <dbReference type="ARBA" id="ARBA00009841"/>
    </source>
</evidence>
<dbReference type="Gene3D" id="3.40.1280.10">
    <property type="match status" value="1"/>
</dbReference>
<evidence type="ECO:0000256" key="12">
    <source>
        <dbReference type="ARBA" id="ARBA00093639"/>
    </source>
</evidence>
<evidence type="ECO:0000256" key="6">
    <source>
        <dbReference type="ARBA" id="ARBA00062137"/>
    </source>
</evidence>
<evidence type="ECO:0000313" key="14">
    <source>
        <dbReference type="EMBL" id="EDV28159.1"/>
    </source>
</evidence>
<comment type="subunit">
    <text evidence="6">Interacts with INCA1.</text>
</comment>
<comment type="similarity">
    <text evidence="2">Belongs to the class IV-like SAM-binding methyltransferase superfamily.</text>
</comment>
<dbReference type="AlphaFoldDB" id="B3RPB5"/>
<dbReference type="OMA" id="PIQPRLE"/>
<dbReference type="InterPro" id="IPR003750">
    <property type="entry name" value="Put_MeTrfase-C9orf114-like"/>
</dbReference>
<evidence type="ECO:0000256" key="1">
    <source>
        <dbReference type="ARBA" id="ARBA00004496"/>
    </source>
</evidence>
<evidence type="ECO:0000256" key="4">
    <source>
        <dbReference type="ARBA" id="ARBA00022603"/>
    </source>
</evidence>
<dbReference type="SUPFAM" id="SSF75217">
    <property type="entry name" value="alpha/beta knot"/>
    <property type="match status" value="1"/>
</dbReference>
<keyword evidence="5" id="KW-0808">Transferase</keyword>
<evidence type="ECO:0000256" key="7">
    <source>
        <dbReference type="ARBA" id="ARBA00075627"/>
    </source>
</evidence>
<accession>B3RPB5</accession>
<name>B3RPB5_TRIAD</name>
<dbReference type="EMBL" id="DS985242">
    <property type="protein sequence ID" value="EDV28159.1"/>
    <property type="molecule type" value="Genomic_DNA"/>
</dbReference>
<dbReference type="KEGG" id="tad:TRIADDRAFT_53475"/>
<proteinExistence type="inferred from homology"/>
<evidence type="ECO:0000313" key="15">
    <source>
        <dbReference type="Proteomes" id="UP000009022"/>
    </source>
</evidence>
<protein>
    <recommendedName>
        <fullName evidence="12">28S rRNA (uridine-N(3))-methyltransferase</fullName>
    </recommendedName>
    <alternativeName>
        <fullName evidence="7">Centromere protein 32</fullName>
    </alternativeName>
    <alternativeName>
        <fullName evidence="9">Kinetochore-associated protein</fullName>
    </alternativeName>
    <alternativeName>
        <fullName evidence="8">SPOUT domain-containing methyltransferase 1</fullName>
    </alternativeName>
</protein>
<comment type="catalytic activity">
    <reaction evidence="10">
        <text>uridine in 28S rRNA + S-adenosyl-L-methionine = N(3)-methyluridine in 28S rRNA + S-adenosyl-L-homocysteine + H(+)</text>
        <dbReference type="Rhea" id="RHEA:83635"/>
        <dbReference type="Rhea" id="RHEA-COMP:20178"/>
        <dbReference type="Rhea" id="RHEA-COMP:20181"/>
        <dbReference type="ChEBI" id="CHEBI:15378"/>
        <dbReference type="ChEBI" id="CHEBI:57856"/>
        <dbReference type="ChEBI" id="CHEBI:59789"/>
        <dbReference type="ChEBI" id="CHEBI:65315"/>
        <dbReference type="ChEBI" id="CHEBI:74502"/>
    </reaction>
    <physiologicalReaction direction="left-to-right" evidence="10">
        <dbReference type="Rhea" id="RHEA:83636"/>
    </physiologicalReaction>
</comment>